<accession>A0A016WMT7</accession>
<dbReference type="AlphaFoldDB" id="A0A016WMT7"/>
<protein>
    <submittedName>
        <fullName evidence="1">Uncharacterized protein</fullName>
    </submittedName>
</protein>
<proteinExistence type="predicted"/>
<reference evidence="2" key="1">
    <citation type="journal article" date="2015" name="Nat. Genet.">
        <title>The genome and transcriptome of the zoonotic hookworm Ancylostoma ceylanicum identify infection-specific gene families.</title>
        <authorList>
            <person name="Schwarz E.M."/>
            <person name="Hu Y."/>
            <person name="Antoshechkin I."/>
            <person name="Miller M.M."/>
            <person name="Sternberg P.W."/>
            <person name="Aroian R.V."/>
        </authorList>
    </citation>
    <scope>NUCLEOTIDE SEQUENCE</scope>
    <source>
        <strain evidence="2">HY135</strain>
    </source>
</reference>
<keyword evidence="2" id="KW-1185">Reference proteome</keyword>
<dbReference type="EMBL" id="JARK01000218">
    <property type="protein sequence ID" value="EYC40358.1"/>
    <property type="molecule type" value="Genomic_DNA"/>
</dbReference>
<gene>
    <name evidence="1" type="primary">Acey_s0618.g713</name>
    <name evidence="1" type="ORF">Y032_0618g713</name>
</gene>
<organism evidence="1 2">
    <name type="scientific">Ancylostoma ceylanicum</name>
    <dbReference type="NCBI Taxonomy" id="53326"/>
    <lineage>
        <taxon>Eukaryota</taxon>
        <taxon>Metazoa</taxon>
        <taxon>Ecdysozoa</taxon>
        <taxon>Nematoda</taxon>
        <taxon>Chromadorea</taxon>
        <taxon>Rhabditida</taxon>
        <taxon>Rhabditina</taxon>
        <taxon>Rhabditomorpha</taxon>
        <taxon>Strongyloidea</taxon>
        <taxon>Ancylostomatidae</taxon>
        <taxon>Ancylostomatinae</taxon>
        <taxon>Ancylostoma</taxon>
    </lineage>
</organism>
<sequence>MYFKFPKDVENPEKYGILWPRNPKFSAGCTRGFIPQWKLAEGTALFSNTEILVLSIIAAGQKFIPINSPNFSSLPPC</sequence>
<evidence type="ECO:0000313" key="1">
    <source>
        <dbReference type="EMBL" id="EYC40358.1"/>
    </source>
</evidence>
<name>A0A016WMT7_9BILA</name>
<comment type="caution">
    <text evidence="1">The sequence shown here is derived from an EMBL/GenBank/DDBJ whole genome shotgun (WGS) entry which is preliminary data.</text>
</comment>
<evidence type="ECO:0000313" key="2">
    <source>
        <dbReference type="Proteomes" id="UP000024635"/>
    </source>
</evidence>
<dbReference type="Proteomes" id="UP000024635">
    <property type="component" value="Unassembled WGS sequence"/>
</dbReference>